<dbReference type="EC" id="2.5.1.17" evidence="3 14"/>
<keyword evidence="6 14" id="KW-0808">Transferase</keyword>
<feature type="domain" description="Cobalamin adenosyltransferase-like" evidence="15">
    <location>
        <begin position="3"/>
        <end position="164"/>
    </location>
</feature>
<evidence type="ECO:0000256" key="5">
    <source>
        <dbReference type="ARBA" id="ARBA00022573"/>
    </source>
</evidence>
<dbReference type="Pfam" id="PF01923">
    <property type="entry name" value="Cob_adeno_trans"/>
    <property type="match status" value="1"/>
</dbReference>
<accession>A0ABW0K6R6</accession>
<keyword evidence="8 14" id="KW-0067">ATP-binding</keyword>
<dbReference type="PANTHER" id="PTHR12213:SF0">
    <property type="entry name" value="CORRINOID ADENOSYLTRANSFERASE MMAB"/>
    <property type="match status" value="1"/>
</dbReference>
<evidence type="ECO:0000256" key="7">
    <source>
        <dbReference type="ARBA" id="ARBA00022741"/>
    </source>
</evidence>
<evidence type="ECO:0000256" key="1">
    <source>
        <dbReference type="ARBA" id="ARBA00005121"/>
    </source>
</evidence>
<dbReference type="InterPro" id="IPR016030">
    <property type="entry name" value="CblAdoTrfase-like"/>
</dbReference>
<keyword evidence="5 14" id="KW-0169">Cobalamin biosynthesis</keyword>
<dbReference type="GO" id="GO:0008817">
    <property type="term" value="F:corrinoid adenosyltransferase activity"/>
    <property type="evidence" value="ECO:0007669"/>
    <property type="project" value="UniProtKB-EC"/>
</dbReference>
<dbReference type="RefSeq" id="WP_270878149.1">
    <property type="nucleotide sequence ID" value="NZ_JAQFVF010000018.1"/>
</dbReference>
<comment type="catalytic activity">
    <reaction evidence="12 14">
        <text>2 cob(II)yrinate a,c diamide + reduced [electron-transfer flavoprotein] + 2 ATP = 2 adenosylcob(III)yrinate a,c-diamide + 2 triphosphate + oxidized [electron-transfer flavoprotein] + 3 H(+)</text>
        <dbReference type="Rhea" id="RHEA:11528"/>
        <dbReference type="Rhea" id="RHEA-COMP:10685"/>
        <dbReference type="Rhea" id="RHEA-COMP:10686"/>
        <dbReference type="ChEBI" id="CHEBI:15378"/>
        <dbReference type="ChEBI" id="CHEBI:18036"/>
        <dbReference type="ChEBI" id="CHEBI:30616"/>
        <dbReference type="ChEBI" id="CHEBI:57692"/>
        <dbReference type="ChEBI" id="CHEBI:58307"/>
        <dbReference type="ChEBI" id="CHEBI:58503"/>
        <dbReference type="ChEBI" id="CHEBI:58537"/>
        <dbReference type="EC" id="2.5.1.17"/>
    </reaction>
</comment>
<dbReference type="Gene3D" id="1.20.1200.10">
    <property type="entry name" value="Cobalamin adenosyltransferase-like"/>
    <property type="match status" value="1"/>
</dbReference>
<evidence type="ECO:0000256" key="4">
    <source>
        <dbReference type="ARBA" id="ARBA00020963"/>
    </source>
</evidence>
<evidence type="ECO:0000256" key="2">
    <source>
        <dbReference type="ARBA" id="ARBA00007487"/>
    </source>
</evidence>
<comment type="similarity">
    <text evidence="2 14">Belongs to the Cob(I)alamin adenosyltransferase family.</text>
</comment>
<evidence type="ECO:0000313" key="17">
    <source>
        <dbReference type="Proteomes" id="UP001596044"/>
    </source>
</evidence>
<keyword evidence="7 14" id="KW-0547">Nucleotide-binding</keyword>
<evidence type="ECO:0000256" key="11">
    <source>
        <dbReference type="ARBA" id="ARBA00033354"/>
    </source>
</evidence>
<dbReference type="SUPFAM" id="SSF89028">
    <property type="entry name" value="Cobalamin adenosyltransferase-like"/>
    <property type="match status" value="1"/>
</dbReference>
<sequence length="183" mass="20252">MKLYTKTGDKGKTSVIGARVDKDDTRVEAYGTVDELNCFIGQAISVMTDDAHPLKPILQHIQHALFDLGVDLATVAPQAYKIQDVHVAHLESRIDALSEQTPAITYFILPGGTPLAAALHVSRAVCRRAERAIVRLSKEHPVQPEGLQYINRLSDFLFAAARWVNHSEQVPDIRYESNPPQSS</sequence>
<dbReference type="PANTHER" id="PTHR12213">
    <property type="entry name" value="CORRINOID ADENOSYLTRANSFERASE"/>
    <property type="match status" value="1"/>
</dbReference>
<protein>
    <recommendedName>
        <fullName evidence="4 14">Corrinoid adenosyltransferase</fullName>
        <ecNumber evidence="3 14">2.5.1.17</ecNumber>
    </recommendedName>
    <alternativeName>
        <fullName evidence="9 14">Cob(II)alamin adenosyltransferase</fullName>
    </alternativeName>
    <alternativeName>
        <fullName evidence="11 14">Cob(II)yrinic acid a,c-diamide adenosyltransferase</fullName>
    </alternativeName>
    <alternativeName>
        <fullName evidence="10 14">Cobinamide/cobalamin adenosyltransferase</fullName>
    </alternativeName>
</protein>
<keyword evidence="17" id="KW-1185">Reference proteome</keyword>
<dbReference type="InterPro" id="IPR029499">
    <property type="entry name" value="PduO-typ"/>
</dbReference>
<comment type="pathway">
    <text evidence="1 14">Cofactor biosynthesis; adenosylcobalamin biosynthesis; adenosylcobalamin from cob(II)yrinate a,c-diamide: step 2/7.</text>
</comment>
<evidence type="ECO:0000259" key="15">
    <source>
        <dbReference type="Pfam" id="PF01923"/>
    </source>
</evidence>
<evidence type="ECO:0000256" key="8">
    <source>
        <dbReference type="ARBA" id="ARBA00022840"/>
    </source>
</evidence>
<dbReference type="NCBIfam" id="TIGR00636">
    <property type="entry name" value="PduO_Nterm"/>
    <property type="match status" value="1"/>
</dbReference>
<evidence type="ECO:0000256" key="3">
    <source>
        <dbReference type="ARBA" id="ARBA00012454"/>
    </source>
</evidence>
<organism evidence="16 17">
    <name type="scientific">Paenibacillus aestuarii</name>
    <dbReference type="NCBI Taxonomy" id="516965"/>
    <lineage>
        <taxon>Bacteria</taxon>
        <taxon>Bacillati</taxon>
        <taxon>Bacillota</taxon>
        <taxon>Bacilli</taxon>
        <taxon>Bacillales</taxon>
        <taxon>Paenibacillaceae</taxon>
        <taxon>Paenibacillus</taxon>
    </lineage>
</organism>
<proteinExistence type="inferred from homology"/>
<evidence type="ECO:0000313" key="16">
    <source>
        <dbReference type="EMBL" id="MFC5448477.1"/>
    </source>
</evidence>
<evidence type="ECO:0000256" key="9">
    <source>
        <dbReference type="ARBA" id="ARBA00031529"/>
    </source>
</evidence>
<comment type="catalytic activity">
    <reaction evidence="13 14">
        <text>2 cob(II)alamin + reduced [electron-transfer flavoprotein] + 2 ATP = 2 adenosylcob(III)alamin + 2 triphosphate + oxidized [electron-transfer flavoprotein] + 3 H(+)</text>
        <dbReference type="Rhea" id="RHEA:28671"/>
        <dbReference type="Rhea" id="RHEA-COMP:10685"/>
        <dbReference type="Rhea" id="RHEA-COMP:10686"/>
        <dbReference type="ChEBI" id="CHEBI:15378"/>
        <dbReference type="ChEBI" id="CHEBI:16304"/>
        <dbReference type="ChEBI" id="CHEBI:18036"/>
        <dbReference type="ChEBI" id="CHEBI:18408"/>
        <dbReference type="ChEBI" id="CHEBI:30616"/>
        <dbReference type="ChEBI" id="CHEBI:57692"/>
        <dbReference type="ChEBI" id="CHEBI:58307"/>
        <dbReference type="EC" id="2.5.1.17"/>
    </reaction>
</comment>
<comment type="caution">
    <text evidence="16">The sequence shown here is derived from an EMBL/GenBank/DDBJ whole genome shotgun (WGS) entry which is preliminary data.</text>
</comment>
<dbReference type="InterPro" id="IPR036451">
    <property type="entry name" value="CblAdoTrfase-like_sf"/>
</dbReference>
<evidence type="ECO:0000256" key="10">
    <source>
        <dbReference type="ARBA" id="ARBA00033334"/>
    </source>
</evidence>
<evidence type="ECO:0000256" key="6">
    <source>
        <dbReference type="ARBA" id="ARBA00022679"/>
    </source>
</evidence>
<name>A0ABW0K6R6_9BACL</name>
<evidence type="ECO:0000256" key="13">
    <source>
        <dbReference type="ARBA" id="ARBA00048692"/>
    </source>
</evidence>
<evidence type="ECO:0000256" key="12">
    <source>
        <dbReference type="ARBA" id="ARBA00048555"/>
    </source>
</evidence>
<dbReference type="EMBL" id="JBHSMJ010000009">
    <property type="protein sequence ID" value="MFC5448477.1"/>
    <property type="molecule type" value="Genomic_DNA"/>
</dbReference>
<evidence type="ECO:0000256" key="14">
    <source>
        <dbReference type="RuleBase" id="RU366026"/>
    </source>
</evidence>
<gene>
    <name evidence="16" type="ORF">ACFPOG_09400</name>
</gene>
<reference evidence="17" key="1">
    <citation type="journal article" date="2019" name="Int. J. Syst. Evol. Microbiol.">
        <title>The Global Catalogue of Microorganisms (GCM) 10K type strain sequencing project: providing services to taxonomists for standard genome sequencing and annotation.</title>
        <authorList>
            <consortium name="The Broad Institute Genomics Platform"/>
            <consortium name="The Broad Institute Genome Sequencing Center for Infectious Disease"/>
            <person name="Wu L."/>
            <person name="Ma J."/>
        </authorList>
    </citation>
    <scope>NUCLEOTIDE SEQUENCE [LARGE SCALE GENOMIC DNA]</scope>
    <source>
        <strain evidence="17">KACC 11904</strain>
    </source>
</reference>
<dbReference type="Proteomes" id="UP001596044">
    <property type="component" value="Unassembled WGS sequence"/>
</dbReference>